<sequence length="129" mass="14197">MKLQFLQLFLATLLVPAAIATPMPEQAELDHGILHTRQTQKKYISYGAMRRNTVPCSMKGQSYYNCHPGAQANPYSRGCSSITRCRRLAAGEMAVSPDPRPVATPPWWKSPLVDCTGAECNELSSTPDT</sequence>
<dbReference type="InterPro" id="IPR008801">
    <property type="entry name" value="RALF"/>
</dbReference>
<proteinExistence type="inferred from homology"/>
<dbReference type="EMBL" id="JBFCZG010000007">
    <property type="protein sequence ID" value="KAL3420397.1"/>
    <property type="molecule type" value="Genomic_DNA"/>
</dbReference>
<evidence type="ECO:0000256" key="4">
    <source>
        <dbReference type="SAM" id="SignalP"/>
    </source>
</evidence>
<dbReference type="PANTHER" id="PTHR33136">
    <property type="entry name" value="RAPID ALKALINIZATION FACTOR-LIKE"/>
    <property type="match status" value="1"/>
</dbReference>
<name>A0ABR4PB69_9HELO</name>
<gene>
    <name evidence="5" type="ORF">PVAG01_08896</name>
</gene>
<dbReference type="Pfam" id="PF05498">
    <property type="entry name" value="RALF"/>
    <property type="match status" value="1"/>
</dbReference>
<dbReference type="PANTHER" id="PTHR33136:SF95">
    <property type="entry name" value="PROTEIN RALF-LIKE 33-RELATED"/>
    <property type="match status" value="1"/>
</dbReference>
<feature type="signal peptide" evidence="4">
    <location>
        <begin position="1"/>
        <end position="20"/>
    </location>
</feature>
<dbReference type="Proteomes" id="UP001629113">
    <property type="component" value="Unassembled WGS sequence"/>
</dbReference>
<feature type="chain" id="PRO_5047444329" description="Rapid alkalinization factor" evidence="4">
    <location>
        <begin position="21"/>
        <end position="129"/>
    </location>
</feature>
<evidence type="ECO:0000256" key="2">
    <source>
        <dbReference type="ARBA" id="ARBA00022729"/>
    </source>
</evidence>
<protein>
    <recommendedName>
        <fullName evidence="7">Rapid alkalinization factor</fullName>
    </recommendedName>
</protein>
<evidence type="ECO:0000256" key="1">
    <source>
        <dbReference type="ARBA" id="ARBA00009178"/>
    </source>
</evidence>
<keyword evidence="3" id="KW-1015">Disulfide bond</keyword>
<organism evidence="5 6">
    <name type="scientific">Phlyctema vagabunda</name>
    <dbReference type="NCBI Taxonomy" id="108571"/>
    <lineage>
        <taxon>Eukaryota</taxon>
        <taxon>Fungi</taxon>
        <taxon>Dikarya</taxon>
        <taxon>Ascomycota</taxon>
        <taxon>Pezizomycotina</taxon>
        <taxon>Leotiomycetes</taxon>
        <taxon>Helotiales</taxon>
        <taxon>Dermateaceae</taxon>
        <taxon>Phlyctema</taxon>
    </lineage>
</organism>
<evidence type="ECO:0000313" key="6">
    <source>
        <dbReference type="Proteomes" id="UP001629113"/>
    </source>
</evidence>
<keyword evidence="2 4" id="KW-0732">Signal</keyword>
<comment type="similarity">
    <text evidence="1">Belongs to the plant rapid alkalinization factor (RALF) family.</text>
</comment>
<keyword evidence="6" id="KW-1185">Reference proteome</keyword>
<comment type="caution">
    <text evidence="5">The sequence shown here is derived from an EMBL/GenBank/DDBJ whole genome shotgun (WGS) entry which is preliminary data.</text>
</comment>
<evidence type="ECO:0000313" key="5">
    <source>
        <dbReference type="EMBL" id="KAL3420397.1"/>
    </source>
</evidence>
<evidence type="ECO:0000256" key="3">
    <source>
        <dbReference type="ARBA" id="ARBA00023157"/>
    </source>
</evidence>
<evidence type="ECO:0008006" key="7">
    <source>
        <dbReference type="Google" id="ProtNLM"/>
    </source>
</evidence>
<accession>A0ABR4PB69</accession>
<reference evidence="5 6" key="1">
    <citation type="submission" date="2024-06" db="EMBL/GenBank/DDBJ databases">
        <title>Complete genome of Phlyctema vagabunda strain 19-DSS-EL-015.</title>
        <authorList>
            <person name="Fiorenzani C."/>
        </authorList>
    </citation>
    <scope>NUCLEOTIDE SEQUENCE [LARGE SCALE GENOMIC DNA]</scope>
    <source>
        <strain evidence="5 6">19-DSS-EL-015</strain>
    </source>
</reference>